<dbReference type="PANTHER" id="PTHR13798">
    <property type="entry name" value="RNA BINDING MOTIF RBM PROTEIN -RELATED"/>
    <property type="match status" value="1"/>
</dbReference>
<dbReference type="EMBL" id="LR899009">
    <property type="protein sequence ID" value="CAD7079751.1"/>
    <property type="molecule type" value="Genomic_DNA"/>
</dbReference>
<evidence type="ECO:0000256" key="4">
    <source>
        <dbReference type="PROSITE-ProRule" id="PRU00176"/>
    </source>
</evidence>
<feature type="domain" description="RRM" evidence="6">
    <location>
        <begin position="28"/>
        <end position="105"/>
    </location>
</feature>
<dbReference type="GO" id="GO:0000381">
    <property type="term" value="P:regulation of alternative mRNA splicing, via spliceosome"/>
    <property type="evidence" value="ECO:0007669"/>
    <property type="project" value="TreeGrafter"/>
</dbReference>
<evidence type="ECO:0000313" key="7">
    <source>
        <dbReference type="EMBL" id="CAD7079751.1"/>
    </source>
</evidence>
<comment type="subcellular location">
    <subcellularLocation>
        <location evidence="1">Nucleus</location>
        <location evidence="1">Nucleoplasm</location>
    </subcellularLocation>
</comment>
<feature type="region of interest" description="Disordered" evidence="5">
    <location>
        <begin position="1"/>
        <end position="23"/>
    </location>
</feature>
<keyword evidence="8" id="KW-1185">Reference proteome</keyword>
<organism evidence="7 8">
    <name type="scientific">Hermetia illucens</name>
    <name type="common">Black soldier fly</name>
    <dbReference type="NCBI Taxonomy" id="343691"/>
    <lineage>
        <taxon>Eukaryota</taxon>
        <taxon>Metazoa</taxon>
        <taxon>Ecdysozoa</taxon>
        <taxon>Arthropoda</taxon>
        <taxon>Hexapoda</taxon>
        <taxon>Insecta</taxon>
        <taxon>Pterygota</taxon>
        <taxon>Neoptera</taxon>
        <taxon>Endopterygota</taxon>
        <taxon>Diptera</taxon>
        <taxon>Brachycera</taxon>
        <taxon>Stratiomyomorpha</taxon>
        <taxon>Stratiomyidae</taxon>
        <taxon>Hermetiinae</taxon>
        <taxon>Hermetia</taxon>
    </lineage>
</organism>
<feature type="region of interest" description="Disordered" evidence="5">
    <location>
        <begin position="229"/>
        <end position="293"/>
    </location>
</feature>
<evidence type="ECO:0000256" key="1">
    <source>
        <dbReference type="ARBA" id="ARBA00004642"/>
    </source>
</evidence>
<dbReference type="CDD" id="cd12336">
    <property type="entry name" value="RRM_RBM7_like"/>
    <property type="match status" value="1"/>
</dbReference>
<evidence type="ECO:0000313" key="8">
    <source>
        <dbReference type="Proteomes" id="UP000594454"/>
    </source>
</evidence>
<keyword evidence="2 4" id="KW-0694">RNA-binding</keyword>
<accession>A0A7R8UFB0</accession>
<name>A0A7R8UFB0_HERIL</name>
<dbReference type="InterPro" id="IPR052285">
    <property type="entry name" value="NEXT_complex_subunit"/>
</dbReference>
<reference evidence="7 8" key="1">
    <citation type="submission" date="2020-11" db="EMBL/GenBank/DDBJ databases">
        <authorList>
            <person name="Wallbank WR R."/>
            <person name="Pardo Diaz C."/>
            <person name="Kozak K."/>
            <person name="Martin S."/>
            <person name="Jiggins C."/>
            <person name="Moest M."/>
            <person name="Warren A I."/>
            <person name="Generalovic N T."/>
            <person name="Byers J.R.P. K."/>
            <person name="Montejo-Kovacevich G."/>
            <person name="Yen C E."/>
        </authorList>
    </citation>
    <scope>NUCLEOTIDE SEQUENCE [LARGE SCALE GENOMIC DNA]</scope>
</reference>
<feature type="compositionally biased region" description="Polar residues" evidence="5">
    <location>
        <begin position="249"/>
        <end position="270"/>
    </location>
</feature>
<feature type="compositionally biased region" description="Polar residues" evidence="5">
    <location>
        <begin position="169"/>
        <end position="180"/>
    </location>
</feature>
<feature type="compositionally biased region" description="Basic residues" evidence="5">
    <location>
        <begin position="283"/>
        <end position="293"/>
    </location>
</feature>
<dbReference type="Proteomes" id="UP000594454">
    <property type="component" value="Chromosome 1"/>
</dbReference>
<keyword evidence="3" id="KW-0539">Nucleus</keyword>
<dbReference type="SMART" id="SM00360">
    <property type="entry name" value="RRM"/>
    <property type="match status" value="1"/>
</dbReference>
<protein>
    <recommendedName>
        <fullName evidence="6">RRM domain-containing protein</fullName>
    </recommendedName>
</protein>
<dbReference type="GO" id="GO:0003727">
    <property type="term" value="F:single-stranded RNA binding"/>
    <property type="evidence" value="ECO:0007669"/>
    <property type="project" value="TreeGrafter"/>
</dbReference>
<evidence type="ECO:0000256" key="5">
    <source>
        <dbReference type="SAM" id="MobiDB-lite"/>
    </source>
</evidence>
<dbReference type="GO" id="GO:0005654">
    <property type="term" value="C:nucleoplasm"/>
    <property type="evidence" value="ECO:0007669"/>
    <property type="project" value="UniProtKB-SubCell"/>
</dbReference>
<dbReference type="PROSITE" id="PS50102">
    <property type="entry name" value="RRM"/>
    <property type="match status" value="1"/>
</dbReference>
<evidence type="ECO:0000259" key="6">
    <source>
        <dbReference type="PROSITE" id="PS50102"/>
    </source>
</evidence>
<dbReference type="InterPro" id="IPR012677">
    <property type="entry name" value="Nucleotide-bd_a/b_plait_sf"/>
</dbReference>
<proteinExistence type="predicted"/>
<dbReference type="InParanoid" id="A0A7R8UFB0"/>
<dbReference type="InterPro" id="IPR000504">
    <property type="entry name" value="RRM_dom"/>
</dbReference>
<feature type="region of interest" description="Disordered" evidence="5">
    <location>
        <begin position="108"/>
        <end position="188"/>
    </location>
</feature>
<dbReference type="Pfam" id="PF00076">
    <property type="entry name" value="RRM_1"/>
    <property type="match status" value="1"/>
</dbReference>
<gene>
    <name evidence="7" type="ORF">HERILL_LOCUS2951</name>
</gene>
<evidence type="ECO:0000256" key="2">
    <source>
        <dbReference type="ARBA" id="ARBA00022884"/>
    </source>
</evidence>
<dbReference type="OrthoDB" id="407442at2759"/>
<dbReference type="Gene3D" id="3.30.70.330">
    <property type="match status" value="1"/>
</dbReference>
<dbReference type="PANTHER" id="PTHR13798:SF11">
    <property type="entry name" value="RNA-BINDING PROTEIN 7-RELATED"/>
    <property type="match status" value="1"/>
</dbReference>
<dbReference type="InterPro" id="IPR035979">
    <property type="entry name" value="RBD_domain_sf"/>
</dbReference>
<dbReference type="AlphaFoldDB" id="A0A7R8UFB0"/>
<sequence>MQIAKRPRADCSPQQKDDDVNSDDEDLRTLFCANLHEHTTEELLYELFIQSGPVESVRIPKDKDGRPRQFGFVTFVHTCTVPYALELFAGTRLFNRDLVIRYRNQSPRSQNLGKRRRIDSNSLSGDASPVSSHPRCEEPRNTKRRFQSDTSNSLRMGGQGGSSGGRQDANMQPRFTPNQKNSDRMQQGGDRFKVNDLEQLGAKFLFGQFDNRGDMNMFDKALKNALSAEGANRSFKNDRGKGQSHMKHNSQSSNPFRSPQQSTPRNNSEQGRGRHGDKDRAANRRRGNQNKRR</sequence>
<feature type="compositionally biased region" description="Polar residues" evidence="5">
    <location>
        <begin position="120"/>
        <end position="131"/>
    </location>
</feature>
<dbReference type="SUPFAM" id="SSF54928">
    <property type="entry name" value="RNA-binding domain, RBD"/>
    <property type="match status" value="1"/>
</dbReference>
<evidence type="ECO:0000256" key="3">
    <source>
        <dbReference type="ARBA" id="ARBA00023242"/>
    </source>
</evidence>
<feature type="compositionally biased region" description="Basic and acidic residues" evidence="5">
    <location>
        <begin position="271"/>
        <end position="282"/>
    </location>
</feature>